<dbReference type="InterPro" id="IPR035901">
    <property type="entry name" value="GIY-YIG_endonuc_sf"/>
</dbReference>
<dbReference type="InterPro" id="IPR036876">
    <property type="entry name" value="UVR_dom_sf"/>
</dbReference>
<dbReference type="GO" id="GO:0009380">
    <property type="term" value="C:excinuclease repair complex"/>
    <property type="evidence" value="ECO:0007669"/>
    <property type="project" value="TreeGrafter"/>
</dbReference>
<dbReference type="PANTHER" id="PTHR30562">
    <property type="entry name" value="UVRC/OXIDOREDUCTASE"/>
    <property type="match status" value="1"/>
</dbReference>
<dbReference type="InterPro" id="IPR010994">
    <property type="entry name" value="RuvA_2-like"/>
</dbReference>
<evidence type="ECO:0000256" key="4">
    <source>
        <dbReference type="ARBA" id="ARBA00022881"/>
    </source>
</evidence>
<dbReference type="PROSITE" id="PS50165">
    <property type="entry name" value="UVRC"/>
    <property type="match status" value="1"/>
</dbReference>
<evidence type="ECO:0000313" key="10">
    <source>
        <dbReference type="EMBL" id="HIX20510.1"/>
    </source>
</evidence>
<proteinExistence type="predicted"/>
<comment type="caution">
    <text evidence="10">The sequence shown here is derived from an EMBL/GenBank/DDBJ whole genome shotgun (WGS) entry which is preliminary data.</text>
</comment>
<keyword evidence="3" id="KW-0228">DNA excision</keyword>
<dbReference type="InterPro" id="IPR047296">
    <property type="entry name" value="GIY-YIG_UvrC_Cho"/>
</dbReference>
<dbReference type="FunFam" id="3.40.1440.10:FF:000001">
    <property type="entry name" value="UvrABC system protein C"/>
    <property type="match status" value="1"/>
</dbReference>
<dbReference type="SMART" id="SM00465">
    <property type="entry name" value="GIYc"/>
    <property type="match status" value="1"/>
</dbReference>
<reference evidence="10" key="2">
    <citation type="submission" date="2021-04" db="EMBL/GenBank/DDBJ databases">
        <authorList>
            <person name="Gilroy R."/>
        </authorList>
    </citation>
    <scope>NUCLEOTIDE SEQUENCE</scope>
    <source>
        <strain evidence="10">14975</strain>
    </source>
</reference>
<dbReference type="GO" id="GO:0009432">
    <property type="term" value="P:SOS response"/>
    <property type="evidence" value="ECO:0007669"/>
    <property type="project" value="UniProtKB-KW"/>
</dbReference>
<evidence type="ECO:0000259" key="7">
    <source>
        <dbReference type="PROSITE" id="PS50151"/>
    </source>
</evidence>
<dbReference type="InterPro" id="IPR038476">
    <property type="entry name" value="UvrC_RNase_H_dom_sf"/>
</dbReference>
<feature type="domain" description="UVR" evidence="7">
    <location>
        <begin position="208"/>
        <end position="243"/>
    </location>
</feature>
<dbReference type="InterPro" id="IPR050066">
    <property type="entry name" value="UvrABC_protein_C"/>
</dbReference>
<feature type="domain" description="UvrC family homology region profile" evidence="9">
    <location>
        <begin position="264"/>
        <end position="394"/>
    </location>
</feature>
<dbReference type="PANTHER" id="PTHR30562:SF1">
    <property type="entry name" value="UVRABC SYSTEM PROTEIN C"/>
    <property type="match status" value="1"/>
</dbReference>
<gene>
    <name evidence="10" type="ORF">H9862_07925</name>
</gene>
<keyword evidence="4" id="KW-0267">Excision nuclease</keyword>
<evidence type="ECO:0000256" key="5">
    <source>
        <dbReference type="ARBA" id="ARBA00023204"/>
    </source>
</evidence>
<dbReference type="InterPro" id="IPR000305">
    <property type="entry name" value="GIY-YIG_endonuc"/>
</dbReference>
<keyword evidence="1" id="KW-0963">Cytoplasm</keyword>
<evidence type="ECO:0000256" key="3">
    <source>
        <dbReference type="ARBA" id="ARBA00022769"/>
    </source>
</evidence>
<dbReference type="GO" id="GO:0009381">
    <property type="term" value="F:excinuclease ABC activity"/>
    <property type="evidence" value="ECO:0007669"/>
    <property type="project" value="InterPro"/>
</dbReference>
<evidence type="ECO:0000256" key="2">
    <source>
        <dbReference type="ARBA" id="ARBA00022763"/>
    </source>
</evidence>
<dbReference type="AlphaFoldDB" id="A0A9D2AHL8"/>
<reference evidence="10" key="1">
    <citation type="journal article" date="2021" name="PeerJ">
        <title>Extensive microbial diversity within the chicken gut microbiome revealed by metagenomics and culture.</title>
        <authorList>
            <person name="Gilroy R."/>
            <person name="Ravi A."/>
            <person name="Getino M."/>
            <person name="Pursley I."/>
            <person name="Horton D.L."/>
            <person name="Alikhan N.F."/>
            <person name="Baker D."/>
            <person name="Gharbi K."/>
            <person name="Hall N."/>
            <person name="Watson M."/>
            <person name="Adriaenssens E.M."/>
            <person name="Foster-Nyarko E."/>
            <person name="Jarju S."/>
            <person name="Secka A."/>
            <person name="Antonio M."/>
            <person name="Oren A."/>
            <person name="Chaudhuri R.R."/>
            <person name="La Ragione R."/>
            <person name="Hildebrand F."/>
            <person name="Pallen M.J."/>
        </authorList>
    </citation>
    <scope>NUCLEOTIDE SEQUENCE</scope>
    <source>
        <strain evidence="10">14975</strain>
    </source>
</reference>
<dbReference type="CDD" id="cd10434">
    <property type="entry name" value="GIY-YIG_UvrC_Cho"/>
    <property type="match status" value="1"/>
</dbReference>
<dbReference type="Proteomes" id="UP000823964">
    <property type="component" value="Unassembled WGS sequence"/>
</dbReference>
<dbReference type="Pfam" id="PF02151">
    <property type="entry name" value="UVR"/>
    <property type="match status" value="1"/>
</dbReference>
<dbReference type="PROSITE" id="PS50164">
    <property type="entry name" value="GIY_YIG"/>
    <property type="match status" value="1"/>
</dbReference>
<dbReference type="EMBL" id="DXFQ01000148">
    <property type="protein sequence ID" value="HIX20510.1"/>
    <property type="molecule type" value="Genomic_DNA"/>
</dbReference>
<name>A0A9D2AHL8_9BACT</name>
<accession>A0A9D2AHL8</accession>
<evidence type="ECO:0000313" key="11">
    <source>
        <dbReference type="Proteomes" id="UP000823964"/>
    </source>
</evidence>
<dbReference type="Pfam" id="PF01541">
    <property type="entry name" value="GIY-YIG"/>
    <property type="match status" value="1"/>
</dbReference>
<keyword evidence="2" id="KW-0227">DNA damage</keyword>
<feature type="domain" description="GIY-YIG" evidence="8">
    <location>
        <begin position="15"/>
        <end position="96"/>
    </location>
</feature>
<dbReference type="Gene3D" id="4.10.860.10">
    <property type="entry name" value="UVR domain"/>
    <property type="match status" value="1"/>
</dbReference>
<dbReference type="Pfam" id="PF08459">
    <property type="entry name" value="UvrC_RNaseH_dom"/>
    <property type="match status" value="1"/>
</dbReference>
<evidence type="ECO:0000256" key="1">
    <source>
        <dbReference type="ARBA" id="ARBA00022490"/>
    </source>
</evidence>
<dbReference type="SUPFAM" id="SSF46600">
    <property type="entry name" value="C-terminal UvrC-binding domain of UvrB"/>
    <property type="match status" value="1"/>
</dbReference>
<sequence>MDKTELKAKWRQTPHCPGVYLMKGEGGGIIYVGKAKDLHRRLANYFSPSRATLDNSKTRALIAAIRDFDYYEVRNDQESLILEQKLIKEYRPHYNVQLRDDKRYLLLRATRQETLPRFTLVRLRKDDGARYLGPFVHATALKETLEWLNHRFRLRTCNCRQPGEEQYRHCHDDVIRHCSAPCIGRISPEAYREQFDAALGLLEGRGRKEHLDALTAEMTAAADALDFEKAARLRDIRENIIRTLEPARRFARRSSDLPGTVDPDRDLARLADALGMPRPPAIMECFDISNLSDNHIVASMVRFTNGRPDNAAYRRYRIRGVDGQNDFASMLEVVRRRYSRIVNESSALYEKPADIGTYAWLQQLSAEGRAPIKVPDLVVVDGGKGQLSVAIDVLREVGLQDMPVIGLAKRDEEVYFPDRSDPLILERDSGALKLLQRLRDEAHRFANNYNELLVRKRVRESRLDAFPGMTPRRKELLLTRYRSIPGIRSRSPEDIAEIPGISLAWARRFCAWLQEH</sequence>
<protein>
    <submittedName>
        <fullName evidence="10">Excinuclease ABC subunit UvrC</fullName>
    </submittedName>
</protein>
<dbReference type="Gene3D" id="3.30.420.340">
    <property type="entry name" value="UvrC, RNAse H endonuclease domain"/>
    <property type="match status" value="1"/>
</dbReference>
<organism evidence="10 11">
    <name type="scientific">Candidatus Akkermansia intestinigallinarum</name>
    <dbReference type="NCBI Taxonomy" id="2838431"/>
    <lineage>
        <taxon>Bacteria</taxon>
        <taxon>Pseudomonadati</taxon>
        <taxon>Verrucomicrobiota</taxon>
        <taxon>Verrucomicrobiia</taxon>
        <taxon>Verrucomicrobiales</taxon>
        <taxon>Akkermansiaceae</taxon>
        <taxon>Akkermansia</taxon>
    </lineage>
</organism>
<keyword evidence="5" id="KW-0234">DNA repair</keyword>
<dbReference type="GO" id="GO:0006289">
    <property type="term" value="P:nucleotide-excision repair"/>
    <property type="evidence" value="ECO:0007669"/>
    <property type="project" value="InterPro"/>
</dbReference>
<evidence type="ECO:0000259" key="9">
    <source>
        <dbReference type="PROSITE" id="PS50165"/>
    </source>
</evidence>
<dbReference type="SUPFAM" id="SSF47781">
    <property type="entry name" value="RuvA domain 2-like"/>
    <property type="match status" value="1"/>
</dbReference>
<evidence type="ECO:0000259" key="8">
    <source>
        <dbReference type="PROSITE" id="PS50164"/>
    </source>
</evidence>
<evidence type="ECO:0000256" key="6">
    <source>
        <dbReference type="ARBA" id="ARBA00023236"/>
    </source>
</evidence>
<dbReference type="InterPro" id="IPR001162">
    <property type="entry name" value="UvrC_RNase_H_dom"/>
</dbReference>
<keyword evidence="6" id="KW-0742">SOS response</keyword>
<dbReference type="InterPro" id="IPR001943">
    <property type="entry name" value="UVR_dom"/>
</dbReference>
<dbReference type="SUPFAM" id="SSF82771">
    <property type="entry name" value="GIY-YIG endonuclease"/>
    <property type="match status" value="1"/>
</dbReference>
<dbReference type="Gene3D" id="3.40.1440.10">
    <property type="entry name" value="GIY-YIG endonuclease"/>
    <property type="match status" value="1"/>
</dbReference>
<dbReference type="PROSITE" id="PS50151">
    <property type="entry name" value="UVR"/>
    <property type="match status" value="1"/>
</dbReference>
<dbReference type="Gene3D" id="1.10.150.20">
    <property type="entry name" value="5' to 3' exonuclease, C-terminal subdomain"/>
    <property type="match status" value="1"/>
</dbReference>